<dbReference type="Gene3D" id="3.40.50.1700">
    <property type="entry name" value="Glycoside hydrolase family 3 C-terminal domain"/>
    <property type="match status" value="1"/>
</dbReference>
<comment type="catalytic activity">
    <reaction evidence="1 6">
        <text>Hydrolysis of terminal, non-reducing beta-D-glucosyl residues with release of beta-D-glucose.</text>
        <dbReference type="EC" id="3.2.1.21"/>
    </reaction>
</comment>
<sequence>MTAYNKVNGVHVSESKAILQGILRNEWKWDGCTMSDWYGTYSTKDSLDAGLNLEMPGPTRFRQVLQTVHQVQANLIHPKVIDDNVRQVLKLINQGLKAGIPADVIESPNNSPESSKTLRKVGDESIVLLKNEESILPLSKTAKETIAVIGPNAKASQDSGGGSASLTARYKTTPYGGIEEKVKEGNNSIKLEYALGAFLDKNVPDSAAILESESGKKGLITARFYHTAPGTPDRKPFDELSLNTTRIFLNDFKSDNLSLEQLLYYADFSGYFTPEESSEYEFGCSTFGSAQVFVDGKLVVDNKTKQVKGDAFFLAMGTREERGSIYLEKGKKYLVKVEFGTSPTYTLANGSQEPGGVYFGVRIKSSPEDELAKAVKVAKSADKVVLVVGLSKEWESEGFDRPDMDIPGYTNKLVEEVAKVNPNIIVVNQSGSPVTLPWVDKTKALVHAWYGGNELGNTIADVLFGDYNPSGKLSVSFPKRLEDNPSFVNFGSNKGQVWYGEDVFVGYRFYEKVGREVLFPFGFGLSYTSFDFKNLKVDTTEDSLVVKVDVTNTGKVDGAEAVQLYIEQANPSINRPVKELKDFEKVFLKAGETKTVELEVSIKEATSYWNSFVNQWQSDKDTYKVLVGNSSDNILVKDEFTTKKTFTWSGL</sequence>
<keyword evidence="4 6" id="KW-0378">Hydrolase</keyword>
<dbReference type="InterPro" id="IPR001764">
    <property type="entry name" value="Glyco_hydro_3_N"/>
</dbReference>
<gene>
    <name evidence="8" type="primary">BGL5</name>
    <name evidence="8" type="ORF">SPAPADRAFT_57697</name>
</gene>
<dbReference type="InterPro" id="IPR017853">
    <property type="entry name" value="GH"/>
</dbReference>
<dbReference type="Gene3D" id="3.20.20.300">
    <property type="entry name" value="Glycoside hydrolase, family 3, N-terminal domain"/>
    <property type="match status" value="1"/>
</dbReference>
<dbReference type="EC" id="3.2.1.21" evidence="3 6"/>
<dbReference type="Pfam" id="PF14310">
    <property type="entry name" value="Fn3-like"/>
    <property type="match status" value="1"/>
</dbReference>
<dbReference type="SUPFAM" id="SSF52279">
    <property type="entry name" value="Beta-D-glucan exohydrolase, C-terminal domain"/>
    <property type="match status" value="1"/>
</dbReference>
<dbReference type="InterPro" id="IPR013783">
    <property type="entry name" value="Ig-like_fold"/>
</dbReference>
<protein>
    <recommendedName>
        <fullName evidence="3 6">beta-glucosidase</fullName>
        <ecNumber evidence="3 6">3.2.1.21</ecNumber>
    </recommendedName>
</protein>
<dbReference type="PROSITE" id="PS51820">
    <property type="entry name" value="PA14"/>
    <property type="match status" value="1"/>
</dbReference>
<dbReference type="RefSeq" id="XP_007372056.1">
    <property type="nucleotide sequence ID" value="XM_007371994.1"/>
</dbReference>
<accession>G3AGX1</accession>
<dbReference type="Pfam" id="PF07691">
    <property type="entry name" value="PA14"/>
    <property type="match status" value="1"/>
</dbReference>
<dbReference type="InterPro" id="IPR002772">
    <property type="entry name" value="Glyco_hydro_3_C"/>
</dbReference>
<dbReference type="Gene3D" id="2.60.120.260">
    <property type="entry name" value="Galactose-binding domain-like"/>
    <property type="match status" value="1"/>
</dbReference>
<keyword evidence="5 6" id="KW-0326">Glycosidase</keyword>
<dbReference type="eggNOG" id="ENOG502QR4D">
    <property type="taxonomic scope" value="Eukaryota"/>
</dbReference>
<keyword evidence="9" id="KW-1185">Reference proteome</keyword>
<dbReference type="GO" id="GO:0030245">
    <property type="term" value="P:cellulose catabolic process"/>
    <property type="evidence" value="ECO:0007669"/>
    <property type="project" value="UniProtKB-UniPathway"/>
</dbReference>
<dbReference type="OMA" id="FAEPPRN"/>
<dbReference type="InterPro" id="IPR037524">
    <property type="entry name" value="PA14/GLEYA"/>
</dbReference>
<dbReference type="OrthoDB" id="47059at2759"/>
<feature type="domain" description="PA14" evidence="7">
    <location>
        <begin position="214"/>
        <end position="375"/>
    </location>
</feature>
<dbReference type="InterPro" id="IPR036962">
    <property type="entry name" value="Glyco_hydro_3_N_sf"/>
</dbReference>
<evidence type="ECO:0000256" key="5">
    <source>
        <dbReference type="ARBA" id="ARBA00023295"/>
    </source>
</evidence>
<dbReference type="InterPro" id="IPR050288">
    <property type="entry name" value="Cellulose_deg_GH3"/>
</dbReference>
<organism evidence="9">
    <name type="scientific">Spathaspora passalidarum (strain NRRL Y-27907 / 11-Y1)</name>
    <dbReference type="NCBI Taxonomy" id="619300"/>
    <lineage>
        <taxon>Eukaryota</taxon>
        <taxon>Fungi</taxon>
        <taxon>Dikarya</taxon>
        <taxon>Ascomycota</taxon>
        <taxon>Saccharomycotina</taxon>
        <taxon>Pichiomycetes</taxon>
        <taxon>Debaryomycetaceae</taxon>
        <taxon>Spathaspora</taxon>
    </lineage>
</organism>
<reference evidence="8 9" key="1">
    <citation type="journal article" date="2011" name="Proc. Natl. Acad. Sci. U.S.A.">
        <title>Comparative genomics of xylose-fermenting fungi for enhanced biofuel production.</title>
        <authorList>
            <person name="Wohlbach D.J."/>
            <person name="Kuo A."/>
            <person name="Sato T.K."/>
            <person name="Potts K.M."/>
            <person name="Salamov A.A."/>
            <person name="LaButti K.M."/>
            <person name="Sun H."/>
            <person name="Clum A."/>
            <person name="Pangilinan J.L."/>
            <person name="Lindquist E.A."/>
            <person name="Lucas S."/>
            <person name="Lapidus A."/>
            <person name="Jin M."/>
            <person name="Gunawan C."/>
            <person name="Balan V."/>
            <person name="Dale B.E."/>
            <person name="Jeffries T.W."/>
            <person name="Zinkel R."/>
            <person name="Barry K.W."/>
            <person name="Grigoriev I.V."/>
            <person name="Gasch A.P."/>
        </authorList>
    </citation>
    <scope>NUCLEOTIDE SEQUENCE [LARGE SCALE GENOMIC DNA]</scope>
    <source>
        <strain evidence="9">NRRL Y-27907 / 11-Y1</strain>
    </source>
</reference>
<dbReference type="Pfam" id="PF00933">
    <property type="entry name" value="Glyco_hydro_3"/>
    <property type="match status" value="1"/>
</dbReference>
<name>G3AGX1_SPAPN</name>
<keyword evidence="6" id="KW-0119">Carbohydrate metabolism</keyword>
<dbReference type="InterPro" id="IPR019800">
    <property type="entry name" value="Glyco_hydro_3_AS"/>
</dbReference>
<dbReference type="Proteomes" id="UP000000709">
    <property type="component" value="Unassembled WGS sequence"/>
</dbReference>
<dbReference type="PANTHER" id="PTHR42715:SF27">
    <property type="entry name" value="BETA-GLUCOSIDASE-RELATED"/>
    <property type="match status" value="1"/>
</dbReference>
<dbReference type="InterPro" id="IPR011658">
    <property type="entry name" value="PA14_dom"/>
</dbReference>
<evidence type="ECO:0000256" key="6">
    <source>
        <dbReference type="RuleBase" id="RU361161"/>
    </source>
</evidence>
<evidence type="ECO:0000256" key="4">
    <source>
        <dbReference type="ARBA" id="ARBA00022801"/>
    </source>
</evidence>
<dbReference type="STRING" id="619300.G3AGX1"/>
<comment type="pathway">
    <text evidence="6">Glycan metabolism; cellulose degradation.</text>
</comment>
<evidence type="ECO:0000256" key="1">
    <source>
        <dbReference type="ARBA" id="ARBA00000448"/>
    </source>
</evidence>
<dbReference type="PANTHER" id="PTHR42715">
    <property type="entry name" value="BETA-GLUCOSIDASE"/>
    <property type="match status" value="1"/>
</dbReference>
<dbReference type="FunFam" id="2.60.40.10:FF:000495">
    <property type="entry name" value="Periplasmic beta-glucosidase"/>
    <property type="match status" value="1"/>
</dbReference>
<dbReference type="AlphaFoldDB" id="G3AGX1"/>
<evidence type="ECO:0000259" key="7">
    <source>
        <dbReference type="PROSITE" id="PS51820"/>
    </source>
</evidence>
<evidence type="ECO:0000313" key="8">
    <source>
        <dbReference type="EMBL" id="EGW34644.1"/>
    </source>
</evidence>
<dbReference type="InParanoid" id="G3AGX1"/>
<dbReference type="SMART" id="SM00758">
    <property type="entry name" value="PA14"/>
    <property type="match status" value="1"/>
</dbReference>
<dbReference type="InterPro" id="IPR026891">
    <property type="entry name" value="Fn3-like"/>
</dbReference>
<dbReference type="Pfam" id="PF01915">
    <property type="entry name" value="Glyco_hydro_3_C"/>
    <property type="match status" value="1"/>
</dbReference>
<dbReference type="InterPro" id="IPR036881">
    <property type="entry name" value="Glyco_hydro_3_C_sf"/>
</dbReference>
<dbReference type="GeneID" id="18872157"/>
<dbReference type="GO" id="GO:0008422">
    <property type="term" value="F:beta-glucosidase activity"/>
    <property type="evidence" value="ECO:0007669"/>
    <property type="project" value="UniProtKB-EC"/>
</dbReference>
<dbReference type="KEGG" id="spaa:SPAPADRAFT_57697"/>
<dbReference type="Gene3D" id="2.60.40.10">
    <property type="entry name" value="Immunoglobulins"/>
    <property type="match status" value="1"/>
</dbReference>
<dbReference type="SUPFAM" id="SSF51445">
    <property type="entry name" value="(Trans)glycosidases"/>
    <property type="match status" value="1"/>
</dbReference>
<evidence type="ECO:0000256" key="3">
    <source>
        <dbReference type="ARBA" id="ARBA00012744"/>
    </source>
</evidence>
<dbReference type="UniPathway" id="UPA00696"/>
<dbReference type="EMBL" id="GL996499">
    <property type="protein sequence ID" value="EGW34644.1"/>
    <property type="molecule type" value="Genomic_DNA"/>
</dbReference>
<evidence type="ECO:0000313" key="9">
    <source>
        <dbReference type="Proteomes" id="UP000000709"/>
    </source>
</evidence>
<dbReference type="PROSITE" id="PS00775">
    <property type="entry name" value="GLYCOSYL_HYDROL_F3"/>
    <property type="match status" value="1"/>
</dbReference>
<evidence type="ECO:0000256" key="2">
    <source>
        <dbReference type="ARBA" id="ARBA00005336"/>
    </source>
</evidence>
<comment type="similarity">
    <text evidence="2 6">Belongs to the glycosyl hydrolase 3 family.</text>
</comment>
<dbReference type="HOGENOM" id="CLU_004542_4_0_1"/>
<keyword evidence="6" id="KW-0624">Polysaccharide degradation</keyword>
<proteinExistence type="inferred from homology"/>
<dbReference type="SMART" id="SM01217">
    <property type="entry name" value="Fn3_like"/>
    <property type="match status" value="1"/>
</dbReference>